<dbReference type="EMBL" id="CYZX01000007">
    <property type="protein sequence ID" value="CUO31556.1"/>
    <property type="molecule type" value="Genomic_DNA"/>
</dbReference>
<keyword evidence="1" id="KW-1133">Transmembrane helix</keyword>
<dbReference type="OrthoDB" id="7864805at2"/>
<dbReference type="GO" id="GO:0005886">
    <property type="term" value="C:plasma membrane"/>
    <property type="evidence" value="ECO:0007669"/>
    <property type="project" value="TreeGrafter"/>
</dbReference>
<feature type="transmembrane region" description="Helical" evidence="1">
    <location>
        <begin position="30"/>
        <end position="50"/>
    </location>
</feature>
<sequence>MYNILALVIGALISIMLSFNGSLEGNVGLTYSLIIIHTVGLFTIAIIMLIKRAKITVREKLPIYMFFGGAIGVALTLVNMITISKIGVALTTSLAVFAQLIFSSFIDHFGLFGMNKYRFNKKKLIGFAIVLVGLVIMTVF</sequence>
<name>A0A174E526_9CLOT</name>
<feature type="transmembrane region" description="Helical" evidence="1">
    <location>
        <begin position="124"/>
        <end position="139"/>
    </location>
</feature>
<dbReference type="PANTHER" id="PTHR34821">
    <property type="entry name" value="INNER MEMBRANE PROTEIN YDCZ"/>
    <property type="match status" value="1"/>
</dbReference>
<dbReference type="InterPro" id="IPR006750">
    <property type="entry name" value="YdcZ"/>
</dbReference>
<organism evidence="2 3">
    <name type="scientific">Clostridium disporicum</name>
    <dbReference type="NCBI Taxonomy" id="84024"/>
    <lineage>
        <taxon>Bacteria</taxon>
        <taxon>Bacillati</taxon>
        <taxon>Bacillota</taxon>
        <taxon>Clostridia</taxon>
        <taxon>Eubacteriales</taxon>
        <taxon>Clostridiaceae</taxon>
        <taxon>Clostridium</taxon>
    </lineage>
</organism>
<dbReference type="AlphaFoldDB" id="A0A174E526"/>
<proteinExistence type="predicted"/>
<protein>
    <submittedName>
        <fullName evidence="2">Membrane protein</fullName>
    </submittedName>
</protein>
<gene>
    <name evidence="2" type="ORF">ERS852471_01347</name>
</gene>
<accession>A0A174E526</accession>
<reference evidence="2 3" key="1">
    <citation type="submission" date="2015-09" db="EMBL/GenBank/DDBJ databases">
        <authorList>
            <consortium name="Pathogen Informatics"/>
        </authorList>
    </citation>
    <scope>NUCLEOTIDE SEQUENCE [LARGE SCALE GENOMIC DNA]</scope>
    <source>
        <strain evidence="2 3">2789STDY5834856</strain>
    </source>
</reference>
<feature type="transmembrane region" description="Helical" evidence="1">
    <location>
        <begin position="89"/>
        <end position="112"/>
    </location>
</feature>
<dbReference type="Proteomes" id="UP000095594">
    <property type="component" value="Unassembled WGS sequence"/>
</dbReference>
<keyword evidence="1" id="KW-0812">Transmembrane</keyword>
<keyword evidence="1" id="KW-0472">Membrane</keyword>
<dbReference type="PANTHER" id="PTHR34821:SF2">
    <property type="entry name" value="INNER MEMBRANE PROTEIN YDCZ"/>
    <property type="match status" value="1"/>
</dbReference>
<dbReference type="RefSeq" id="WP_055264959.1">
    <property type="nucleotide sequence ID" value="NZ_CABIXQ010000007.1"/>
</dbReference>
<evidence type="ECO:0000256" key="1">
    <source>
        <dbReference type="SAM" id="Phobius"/>
    </source>
</evidence>
<evidence type="ECO:0000313" key="2">
    <source>
        <dbReference type="EMBL" id="CUO31556.1"/>
    </source>
</evidence>
<feature type="transmembrane region" description="Helical" evidence="1">
    <location>
        <begin position="62"/>
        <end position="83"/>
    </location>
</feature>
<dbReference type="Pfam" id="PF04657">
    <property type="entry name" value="DMT_YdcZ"/>
    <property type="match status" value="1"/>
</dbReference>
<evidence type="ECO:0000313" key="3">
    <source>
        <dbReference type="Proteomes" id="UP000095594"/>
    </source>
</evidence>